<dbReference type="AlphaFoldDB" id="A0AAD7KX78"/>
<dbReference type="EMBL" id="JARAOO010000013">
    <property type="protein sequence ID" value="KAJ7947258.1"/>
    <property type="molecule type" value="Genomic_DNA"/>
</dbReference>
<protein>
    <submittedName>
        <fullName evidence="2">Uncharacterized protein</fullName>
    </submittedName>
</protein>
<dbReference type="Proteomes" id="UP001163823">
    <property type="component" value="Chromosome 13"/>
</dbReference>
<gene>
    <name evidence="1" type="ORF">O6P43_032002</name>
    <name evidence="2" type="ORF">O6P43_032088</name>
</gene>
<proteinExistence type="predicted"/>
<evidence type="ECO:0000313" key="2">
    <source>
        <dbReference type="EMBL" id="KAJ7947258.1"/>
    </source>
</evidence>
<accession>A0AAD7KX78</accession>
<organism evidence="2 3">
    <name type="scientific">Quillaja saponaria</name>
    <name type="common">Soap bark tree</name>
    <dbReference type="NCBI Taxonomy" id="32244"/>
    <lineage>
        <taxon>Eukaryota</taxon>
        <taxon>Viridiplantae</taxon>
        <taxon>Streptophyta</taxon>
        <taxon>Embryophyta</taxon>
        <taxon>Tracheophyta</taxon>
        <taxon>Spermatophyta</taxon>
        <taxon>Magnoliopsida</taxon>
        <taxon>eudicotyledons</taxon>
        <taxon>Gunneridae</taxon>
        <taxon>Pentapetalae</taxon>
        <taxon>rosids</taxon>
        <taxon>fabids</taxon>
        <taxon>Fabales</taxon>
        <taxon>Quillajaceae</taxon>
        <taxon>Quillaja</taxon>
    </lineage>
</organism>
<evidence type="ECO:0000313" key="1">
    <source>
        <dbReference type="EMBL" id="KAJ7947156.1"/>
    </source>
</evidence>
<dbReference type="EMBL" id="JARAOO010000013">
    <property type="protein sequence ID" value="KAJ7947156.1"/>
    <property type="molecule type" value="Genomic_DNA"/>
</dbReference>
<name>A0AAD7KX78_QUISA</name>
<comment type="caution">
    <text evidence="2">The sequence shown here is derived from an EMBL/GenBank/DDBJ whole genome shotgun (WGS) entry which is preliminary data.</text>
</comment>
<keyword evidence="3" id="KW-1185">Reference proteome</keyword>
<dbReference type="KEGG" id="qsa:O6P43_032088"/>
<reference evidence="2" key="1">
    <citation type="journal article" date="2023" name="Science">
        <title>Elucidation of the pathway for biosynthesis of saponin adjuvants from the soapbark tree.</title>
        <authorList>
            <person name="Reed J."/>
            <person name="Orme A."/>
            <person name="El-Demerdash A."/>
            <person name="Owen C."/>
            <person name="Martin L.B.B."/>
            <person name="Misra R.C."/>
            <person name="Kikuchi S."/>
            <person name="Rejzek M."/>
            <person name="Martin A.C."/>
            <person name="Harkess A."/>
            <person name="Leebens-Mack J."/>
            <person name="Louveau T."/>
            <person name="Stephenson M.J."/>
            <person name="Osbourn A."/>
        </authorList>
    </citation>
    <scope>NUCLEOTIDE SEQUENCE</scope>
    <source>
        <strain evidence="2">S10</strain>
    </source>
</reference>
<sequence>MTATISPPYSNCLGRWQWCHGNSSTCTKFCSCFSFFSCSTMLLLLPPNCGSSVFPPSNRVATLILASSGLVLLGFPCRVWSFAQDYVLLFLVAV</sequence>
<dbReference type="KEGG" id="qsa:O6P43_032002"/>
<evidence type="ECO:0000313" key="3">
    <source>
        <dbReference type="Proteomes" id="UP001163823"/>
    </source>
</evidence>